<protein>
    <submittedName>
        <fullName evidence="1">7143_t:CDS:1</fullName>
    </submittedName>
</protein>
<organism evidence="1 2">
    <name type="scientific">Funneliformis mosseae</name>
    <name type="common">Endomycorrhizal fungus</name>
    <name type="synonym">Glomus mosseae</name>
    <dbReference type="NCBI Taxonomy" id="27381"/>
    <lineage>
        <taxon>Eukaryota</taxon>
        <taxon>Fungi</taxon>
        <taxon>Fungi incertae sedis</taxon>
        <taxon>Mucoromycota</taxon>
        <taxon>Glomeromycotina</taxon>
        <taxon>Glomeromycetes</taxon>
        <taxon>Glomerales</taxon>
        <taxon>Glomeraceae</taxon>
        <taxon>Funneliformis</taxon>
    </lineage>
</organism>
<gene>
    <name evidence="1" type="ORF">FMOSSE_LOCUS6878</name>
</gene>
<evidence type="ECO:0000313" key="1">
    <source>
        <dbReference type="EMBL" id="CAG8559377.1"/>
    </source>
</evidence>
<dbReference type="Proteomes" id="UP000789375">
    <property type="component" value="Unassembled WGS sequence"/>
</dbReference>
<reference evidence="1" key="1">
    <citation type="submission" date="2021-06" db="EMBL/GenBank/DDBJ databases">
        <authorList>
            <person name="Kallberg Y."/>
            <person name="Tangrot J."/>
            <person name="Rosling A."/>
        </authorList>
    </citation>
    <scope>NUCLEOTIDE SEQUENCE</scope>
    <source>
        <strain evidence="1">87-6 pot B 2015</strain>
    </source>
</reference>
<evidence type="ECO:0000313" key="2">
    <source>
        <dbReference type="Proteomes" id="UP000789375"/>
    </source>
</evidence>
<dbReference type="AlphaFoldDB" id="A0A9N9FTM7"/>
<dbReference type="EMBL" id="CAJVPP010001503">
    <property type="protein sequence ID" value="CAG8559377.1"/>
    <property type="molecule type" value="Genomic_DNA"/>
</dbReference>
<keyword evidence="2" id="KW-1185">Reference proteome</keyword>
<comment type="caution">
    <text evidence="1">The sequence shown here is derived from an EMBL/GenBank/DDBJ whole genome shotgun (WGS) entry which is preliminary data.</text>
</comment>
<name>A0A9N9FTM7_FUNMO</name>
<proteinExistence type="predicted"/>
<accession>A0A9N9FTM7</accession>
<sequence>MNGYTMRENLVEKHESGELAQNVEIPEVPSINNWITRFTAKSKKNLFDKIARISHSR</sequence>